<evidence type="ECO:0000313" key="2">
    <source>
        <dbReference type="Proteomes" id="UP000027730"/>
    </source>
</evidence>
<dbReference type="EMBL" id="KL584710">
    <property type="protein sequence ID" value="KEQ73124.1"/>
    <property type="molecule type" value="Genomic_DNA"/>
</dbReference>
<protein>
    <submittedName>
        <fullName evidence="1">Uncharacterized protein</fullName>
    </submittedName>
</protein>
<dbReference type="GeneID" id="25408169"/>
<feature type="non-terminal residue" evidence="1">
    <location>
        <position position="126"/>
    </location>
</feature>
<dbReference type="HOGENOM" id="CLU_1844710_0_0_1"/>
<proteinExistence type="predicted"/>
<organism evidence="1 2">
    <name type="scientific">Aureobasidium namibiae CBS 147.97</name>
    <dbReference type="NCBI Taxonomy" id="1043004"/>
    <lineage>
        <taxon>Eukaryota</taxon>
        <taxon>Fungi</taxon>
        <taxon>Dikarya</taxon>
        <taxon>Ascomycota</taxon>
        <taxon>Pezizomycotina</taxon>
        <taxon>Dothideomycetes</taxon>
        <taxon>Dothideomycetidae</taxon>
        <taxon>Dothideales</taxon>
        <taxon>Saccotheciaceae</taxon>
        <taxon>Aureobasidium</taxon>
    </lineage>
</organism>
<dbReference type="RefSeq" id="XP_013426940.1">
    <property type="nucleotide sequence ID" value="XM_013571486.1"/>
</dbReference>
<dbReference type="AlphaFoldDB" id="A0A074WNJ3"/>
<dbReference type="OrthoDB" id="3940634at2759"/>
<sequence length="126" mass="14311">EAADFTTGGHLNLAEENYRYVVDTVQQHEGTKATYADRYNLSSVLVMQHKYAEAEPTLRDMLKYLAKRPVDNDSGHFLKQEEGTIRMLVKSVKGQGRDEEADNLRAGAAYSSREEQLEVRKQVYGL</sequence>
<gene>
    <name evidence="1" type="ORF">M436DRAFT_26642</name>
</gene>
<accession>A0A074WNJ3</accession>
<reference evidence="1 2" key="1">
    <citation type="journal article" date="2014" name="BMC Genomics">
        <title>Genome sequencing of four Aureobasidium pullulans varieties: biotechnological potential, stress tolerance, and description of new species.</title>
        <authorList>
            <person name="Gostin Ar C."/>
            <person name="Ohm R.A."/>
            <person name="Kogej T."/>
            <person name="Sonjak S."/>
            <person name="Turk M."/>
            <person name="Zajc J."/>
            <person name="Zalar P."/>
            <person name="Grube M."/>
            <person name="Sun H."/>
            <person name="Han J."/>
            <person name="Sharma A."/>
            <person name="Chiniquy J."/>
            <person name="Ngan C.Y."/>
            <person name="Lipzen A."/>
            <person name="Barry K."/>
            <person name="Grigoriev I.V."/>
            <person name="Gunde-Cimerman N."/>
        </authorList>
    </citation>
    <scope>NUCLEOTIDE SEQUENCE [LARGE SCALE GENOMIC DNA]</scope>
    <source>
        <strain evidence="1 2">CBS 147.97</strain>
    </source>
</reference>
<keyword evidence="2" id="KW-1185">Reference proteome</keyword>
<name>A0A074WNJ3_9PEZI</name>
<evidence type="ECO:0000313" key="1">
    <source>
        <dbReference type="EMBL" id="KEQ73124.1"/>
    </source>
</evidence>
<dbReference type="Proteomes" id="UP000027730">
    <property type="component" value="Unassembled WGS sequence"/>
</dbReference>
<feature type="non-terminal residue" evidence="1">
    <location>
        <position position="1"/>
    </location>
</feature>